<name>A0A1J1IC74_9DIPT</name>
<keyword evidence="2" id="KW-1185">Reference proteome</keyword>
<protein>
    <submittedName>
        <fullName evidence="1">CLUMA_CG009472, isoform A</fullName>
    </submittedName>
</protein>
<reference evidence="1 2" key="1">
    <citation type="submission" date="2015-04" db="EMBL/GenBank/DDBJ databases">
        <authorList>
            <person name="Syromyatnikov M.Y."/>
            <person name="Popov V.N."/>
        </authorList>
    </citation>
    <scope>NUCLEOTIDE SEQUENCE [LARGE SCALE GENOMIC DNA]</scope>
</reference>
<gene>
    <name evidence="1" type="ORF">CLUMA_CG009472</name>
</gene>
<proteinExistence type="predicted"/>
<accession>A0A1J1IC74</accession>
<dbReference type="EMBL" id="CVRI01000043">
    <property type="protein sequence ID" value="CRK96033.1"/>
    <property type="molecule type" value="Genomic_DNA"/>
</dbReference>
<dbReference type="AlphaFoldDB" id="A0A1J1IC74"/>
<sequence>MTYTKKKEKRYQFNDKHIEKEAEIYFHRMRFQMCDEEKPQITKQYIFLMFMIVRDSCVNFNTLFHRITFVLLFCIAIL</sequence>
<dbReference type="Proteomes" id="UP000183832">
    <property type="component" value="Unassembled WGS sequence"/>
</dbReference>
<evidence type="ECO:0000313" key="1">
    <source>
        <dbReference type="EMBL" id="CRK96033.1"/>
    </source>
</evidence>
<organism evidence="1 2">
    <name type="scientific">Clunio marinus</name>
    <dbReference type="NCBI Taxonomy" id="568069"/>
    <lineage>
        <taxon>Eukaryota</taxon>
        <taxon>Metazoa</taxon>
        <taxon>Ecdysozoa</taxon>
        <taxon>Arthropoda</taxon>
        <taxon>Hexapoda</taxon>
        <taxon>Insecta</taxon>
        <taxon>Pterygota</taxon>
        <taxon>Neoptera</taxon>
        <taxon>Endopterygota</taxon>
        <taxon>Diptera</taxon>
        <taxon>Nematocera</taxon>
        <taxon>Chironomoidea</taxon>
        <taxon>Chironomidae</taxon>
        <taxon>Clunio</taxon>
    </lineage>
</organism>
<evidence type="ECO:0000313" key="2">
    <source>
        <dbReference type="Proteomes" id="UP000183832"/>
    </source>
</evidence>